<dbReference type="InterPro" id="IPR000868">
    <property type="entry name" value="Isochorismatase-like_dom"/>
</dbReference>
<dbReference type="Proteomes" id="UP000264002">
    <property type="component" value="Unassembled WGS sequence"/>
</dbReference>
<protein>
    <submittedName>
        <fullName evidence="3">Cysteine hydrolase</fullName>
    </submittedName>
</protein>
<comment type="caution">
    <text evidence="3">The sequence shown here is derived from an EMBL/GenBank/DDBJ whole genome shotgun (WGS) entry which is preliminary data.</text>
</comment>
<gene>
    <name evidence="3" type="ORF">DYP60_06050</name>
</gene>
<evidence type="ECO:0000313" key="3">
    <source>
        <dbReference type="EMBL" id="RFU95185.1"/>
    </source>
</evidence>
<evidence type="ECO:0000313" key="4">
    <source>
        <dbReference type="Proteomes" id="UP000264002"/>
    </source>
</evidence>
<accession>A0A372MHD3</accession>
<reference evidence="3 4" key="2">
    <citation type="submission" date="2018-09" db="EMBL/GenBank/DDBJ databases">
        <title>Genome of Sphaerochaeta halotolerans strain 4-11.</title>
        <authorList>
            <person name="Nazina T.N."/>
            <person name="Sokolova D.S."/>
        </authorList>
    </citation>
    <scope>NUCLEOTIDE SEQUENCE [LARGE SCALE GENOMIC DNA]</scope>
    <source>
        <strain evidence="3 4">4-11</strain>
    </source>
</reference>
<evidence type="ECO:0000259" key="2">
    <source>
        <dbReference type="Pfam" id="PF00857"/>
    </source>
</evidence>
<dbReference type="RefSeq" id="WP_117329993.1">
    <property type="nucleotide sequence ID" value="NZ_QUWK01000005.1"/>
</dbReference>
<feature type="domain" description="Isochorismatase-like" evidence="2">
    <location>
        <begin position="17"/>
        <end position="182"/>
    </location>
</feature>
<dbReference type="AlphaFoldDB" id="A0A372MHD3"/>
<dbReference type="GO" id="GO:0016787">
    <property type="term" value="F:hydrolase activity"/>
    <property type="evidence" value="ECO:0007669"/>
    <property type="project" value="UniProtKB-KW"/>
</dbReference>
<keyword evidence="4" id="KW-1185">Reference proteome</keyword>
<dbReference type="PANTHER" id="PTHR43540:SF6">
    <property type="entry name" value="ISOCHORISMATASE-LIKE DOMAIN-CONTAINING PROTEIN"/>
    <property type="match status" value="1"/>
</dbReference>
<keyword evidence="1 3" id="KW-0378">Hydrolase</keyword>
<dbReference type="SUPFAM" id="SSF52499">
    <property type="entry name" value="Isochorismatase-like hydrolases"/>
    <property type="match status" value="1"/>
</dbReference>
<dbReference type="PANTHER" id="PTHR43540">
    <property type="entry name" value="PEROXYUREIDOACRYLATE/UREIDOACRYLATE AMIDOHYDROLASE-RELATED"/>
    <property type="match status" value="1"/>
</dbReference>
<sequence length="184" mass="19954">MHTAIKKDYSKPLSRRLLVVIDMQKDFVSGSLGTAEAQAIVEKVAAKVAKHDGKLAYTLDTHGPEYLETSEGKHLPVLHCIKGEEGHELVDSLKKPLRDALVFEKPTFGSVKLATYIAQDESISSVELVGVCTDICVVSNALLIKAMRPELSVLVDASCCAGTTTLNHEAALQTMRSCQIEVFS</sequence>
<dbReference type="EMBL" id="QUWK01000005">
    <property type="protein sequence ID" value="RFU95185.1"/>
    <property type="molecule type" value="Genomic_DNA"/>
</dbReference>
<evidence type="ECO:0000256" key="1">
    <source>
        <dbReference type="ARBA" id="ARBA00022801"/>
    </source>
</evidence>
<dbReference type="Pfam" id="PF00857">
    <property type="entry name" value="Isochorismatase"/>
    <property type="match status" value="1"/>
</dbReference>
<dbReference type="CDD" id="cd00431">
    <property type="entry name" value="cysteine_hydrolases"/>
    <property type="match status" value="1"/>
</dbReference>
<dbReference type="InterPro" id="IPR036380">
    <property type="entry name" value="Isochorismatase-like_sf"/>
</dbReference>
<name>A0A372MHD3_9SPIR</name>
<dbReference type="InterPro" id="IPR050272">
    <property type="entry name" value="Isochorismatase-like_hydrls"/>
</dbReference>
<reference evidence="4" key="1">
    <citation type="submission" date="2018-08" db="EMBL/GenBank/DDBJ databases">
        <authorList>
            <person name="Grouzdev D.S."/>
            <person name="Krutkina M.S."/>
        </authorList>
    </citation>
    <scope>NUCLEOTIDE SEQUENCE [LARGE SCALE GENOMIC DNA]</scope>
    <source>
        <strain evidence="4">4-11</strain>
    </source>
</reference>
<proteinExistence type="predicted"/>
<organism evidence="3 4">
    <name type="scientific">Sphaerochaeta halotolerans</name>
    <dbReference type="NCBI Taxonomy" id="2293840"/>
    <lineage>
        <taxon>Bacteria</taxon>
        <taxon>Pseudomonadati</taxon>
        <taxon>Spirochaetota</taxon>
        <taxon>Spirochaetia</taxon>
        <taxon>Spirochaetales</taxon>
        <taxon>Sphaerochaetaceae</taxon>
        <taxon>Sphaerochaeta</taxon>
    </lineage>
</organism>
<dbReference type="Gene3D" id="3.40.50.850">
    <property type="entry name" value="Isochorismatase-like"/>
    <property type="match status" value="1"/>
</dbReference>